<reference evidence="1 2" key="1">
    <citation type="journal article" date="2019" name="Commun. Biol.">
        <title>The bagworm genome reveals a unique fibroin gene that provides high tensile strength.</title>
        <authorList>
            <person name="Kono N."/>
            <person name="Nakamura H."/>
            <person name="Ohtoshi R."/>
            <person name="Tomita M."/>
            <person name="Numata K."/>
            <person name="Arakawa K."/>
        </authorList>
    </citation>
    <scope>NUCLEOTIDE SEQUENCE [LARGE SCALE GENOMIC DNA]</scope>
</reference>
<gene>
    <name evidence="1" type="ORF">EVAR_68180_1</name>
</gene>
<dbReference type="EMBL" id="BGZK01002338">
    <property type="protein sequence ID" value="GBP93112.1"/>
    <property type="molecule type" value="Genomic_DNA"/>
</dbReference>
<protein>
    <submittedName>
        <fullName evidence="1">Uncharacterized protein</fullName>
    </submittedName>
</protein>
<organism evidence="1 2">
    <name type="scientific">Eumeta variegata</name>
    <name type="common">Bagworm moth</name>
    <name type="synonym">Eumeta japonica</name>
    <dbReference type="NCBI Taxonomy" id="151549"/>
    <lineage>
        <taxon>Eukaryota</taxon>
        <taxon>Metazoa</taxon>
        <taxon>Ecdysozoa</taxon>
        <taxon>Arthropoda</taxon>
        <taxon>Hexapoda</taxon>
        <taxon>Insecta</taxon>
        <taxon>Pterygota</taxon>
        <taxon>Neoptera</taxon>
        <taxon>Endopterygota</taxon>
        <taxon>Lepidoptera</taxon>
        <taxon>Glossata</taxon>
        <taxon>Ditrysia</taxon>
        <taxon>Tineoidea</taxon>
        <taxon>Psychidae</taxon>
        <taxon>Oiketicinae</taxon>
        <taxon>Eumeta</taxon>
    </lineage>
</organism>
<sequence length="209" mass="24005">MVALRRFVVLLSLKRNYINYTSNIITILISQSNINVTLDNSETVKSDRRAACRIHSLRKNHLTAWINDANAHIDPEDKNRESGALDSMTNSLTKSVIHQVKRQCTVVTSREESSSDEQVLAQFQETLFWGEDFILKLAAGQHAEPLTLAVRRRRRSIVFYLYLLRTTKWFQSAGDTLPDNCEGRLNVETDAPCDRITFYIRPLKYSVSK</sequence>
<keyword evidence="2" id="KW-1185">Reference proteome</keyword>
<dbReference type="Proteomes" id="UP000299102">
    <property type="component" value="Unassembled WGS sequence"/>
</dbReference>
<comment type="caution">
    <text evidence="1">The sequence shown here is derived from an EMBL/GenBank/DDBJ whole genome shotgun (WGS) entry which is preliminary data.</text>
</comment>
<name>A0A4C2A020_EUMVA</name>
<dbReference type="AlphaFoldDB" id="A0A4C2A020"/>
<dbReference type="OrthoDB" id="416437at2759"/>
<accession>A0A4C2A020</accession>
<evidence type="ECO:0000313" key="2">
    <source>
        <dbReference type="Proteomes" id="UP000299102"/>
    </source>
</evidence>
<evidence type="ECO:0000313" key="1">
    <source>
        <dbReference type="EMBL" id="GBP93112.1"/>
    </source>
</evidence>
<proteinExistence type="predicted"/>